<dbReference type="InterPro" id="IPR011010">
    <property type="entry name" value="DNA_brk_join_enz"/>
</dbReference>
<feature type="domain" description="Tyr recombinase" evidence="3">
    <location>
        <begin position="156"/>
        <end position="316"/>
    </location>
</feature>
<dbReference type="Proteomes" id="UP000293863">
    <property type="component" value="Unassembled WGS sequence"/>
</dbReference>
<accession>A0A4Q7AJU8</accession>
<protein>
    <submittedName>
        <fullName evidence="4">Site-specific integrase</fullName>
    </submittedName>
</protein>
<dbReference type="InterPro" id="IPR050090">
    <property type="entry name" value="Tyrosine_recombinase_XerCD"/>
</dbReference>
<dbReference type="EMBL" id="SGSQ01000009">
    <property type="protein sequence ID" value="RZG47011.1"/>
    <property type="molecule type" value="Genomic_DNA"/>
</dbReference>
<dbReference type="PANTHER" id="PTHR30349">
    <property type="entry name" value="PHAGE INTEGRASE-RELATED"/>
    <property type="match status" value="1"/>
</dbReference>
<dbReference type="SUPFAM" id="SSF56349">
    <property type="entry name" value="DNA breaking-rejoining enzymes"/>
    <property type="match status" value="1"/>
</dbReference>
<dbReference type="InterPro" id="IPR013762">
    <property type="entry name" value="Integrase-like_cat_sf"/>
</dbReference>
<dbReference type="PROSITE" id="PS51898">
    <property type="entry name" value="TYR_RECOMBINASE"/>
    <property type="match status" value="1"/>
</dbReference>
<dbReference type="AlphaFoldDB" id="A0A4Q7AJU8"/>
<dbReference type="CDD" id="cd00796">
    <property type="entry name" value="INT_Rci_Hp1_C"/>
    <property type="match status" value="1"/>
</dbReference>
<dbReference type="RefSeq" id="WP_130168385.1">
    <property type="nucleotide sequence ID" value="NZ_SGSQ01000009.1"/>
</dbReference>
<evidence type="ECO:0000313" key="5">
    <source>
        <dbReference type="Proteomes" id="UP000293863"/>
    </source>
</evidence>
<proteinExistence type="predicted"/>
<dbReference type="GO" id="GO:0003677">
    <property type="term" value="F:DNA binding"/>
    <property type="evidence" value="ECO:0007669"/>
    <property type="project" value="InterPro"/>
</dbReference>
<dbReference type="PANTHER" id="PTHR30349:SF94">
    <property type="entry name" value="INTEGRASE_RECOMBINASE HI_1414-RELATED"/>
    <property type="match status" value="1"/>
</dbReference>
<dbReference type="GO" id="GO:0006310">
    <property type="term" value="P:DNA recombination"/>
    <property type="evidence" value="ECO:0007669"/>
    <property type="project" value="UniProtKB-KW"/>
</dbReference>
<organism evidence="4 5">
    <name type="scientific">Acinetobacter wuhouensis</name>
    <dbReference type="NCBI Taxonomy" id="1879050"/>
    <lineage>
        <taxon>Bacteria</taxon>
        <taxon>Pseudomonadati</taxon>
        <taxon>Pseudomonadota</taxon>
        <taxon>Gammaproteobacteria</taxon>
        <taxon>Moraxellales</taxon>
        <taxon>Moraxellaceae</taxon>
        <taxon>Acinetobacter</taxon>
    </lineage>
</organism>
<evidence type="ECO:0000256" key="1">
    <source>
        <dbReference type="ARBA" id="ARBA00022908"/>
    </source>
</evidence>
<dbReference type="Gene3D" id="1.10.443.10">
    <property type="entry name" value="Intergrase catalytic core"/>
    <property type="match status" value="1"/>
</dbReference>
<comment type="caution">
    <text evidence="4">The sequence shown here is derived from an EMBL/GenBank/DDBJ whole genome shotgun (WGS) entry which is preliminary data.</text>
</comment>
<name>A0A4Q7AJU8_9GAMM</name>
<keyword evidence="5" id="KW-1185">Reference proteome</keyword>
<sequence>MATFQKRNNRVTATVRIKPHPPKSKTFETLRDAKFWAQELEVKLRNEKAQIFNHIIFEDALKQYRDEVSVNKKGYRQEICKINFILKDMNCKVPLVKVSKEMLIAWREDRLSKVMGATVRRQLIVLAGFFTWCIDVKLWLSESPLDEVKFPGDSNHRERVISEEEIKTMSEVLDIKVNRIFLFALETGMRQSEICELTWDRVFINKRYVRLTSTKNGRPRDVPLSNAAINILQQLEGGKAGSVFKYTAQYVSQIFGDTRTQAGLAGFTFHDTRHTAATRIALKIPVLDLCKMFGWSNPKRAMVYYNPTASEIAERL</sequence>
<dbReference type="GO" id="GO:0015074">
    <property type="term" value="P:DNA integration"/>
    <property type="evidence" value="ECO:0007669"/>
    <property type="project" value="UniProtKB-KW"/>
</dbReference>
<evidence type="ECO:0000259" key="3">
    <source>
        <dbReference type="PROSITE" id="PS51898"/>
    </source>
</evidence>
<keyword evidence="1" id="KW-0229">DNA integration</keyword>
<keyword evidence="2" id="KW-0233">DNA recombination</keyword>
<evidence type="ECO:0000256" key="2">
    <source>
        <dbReference type="ARBA" id="ARBA00023172"/>
    </source>
</evidence>
<evidence type="ECO:0000313" key="4">
    <source>
        <dbReference type="EMBL" id="RZG47011.1"/>
    </source>
</evidence>
<gene>
    <name evidence="4" type="ORF">EXU28_07425</name>
</gene>
<dbReference type="Pfam" id="PF00589">
    <property type="entry name" value="Phage_integrase"/>
    <property type="match status" value="1"/>
</dbReference>
<dbReference type="InterPro" id="IPR002104">
    <property type="entry name" value="Integrase_catalytic"/>
</dbReference>
<reference evidence="4 5" key="1">
    <citation type="submission" date="2019-02" db="EMBL/GenBank/DDBJ databases">
        <title>The Batch Genome Submission of Acinetobacter spp. strains.</title>
        <authorList>
            <person name="Qin J."/>
            <person name="Hu Y."/>
            <person name="Ye H."/>
            <person name="Wei L."/>
            <person name="Feng Y."/>
            <person name="Zong Z."/>
        </authorList>
    </citation>
    <scope>NUCLEOTIDE SEQUENCE [LARGE SCALE GENOMIC DNA]</scope>
    <source>
        <strain evidence="4 5">WCHAW060049</strain>
    </source>
</reference>